<keyword evidence="4" id="KW-1185">Reference proteome</keyword>
<dbReference type="InterPro" id="IPR001173">
    <property type="entry name" value="Glyco_trans_2-like"/>
</dbReference>
<comment type="caution">
    <text evidence="3">The sequence shown here is derived from an EMBL/GenBank/DDBJ whole genome shotgun (WGS) entry which is preliminary data.</text>
</comment>
<dbReference type="Gene3D" id="3.90.550.10">
    <property type="entry name" value="Spore Coat Polysaccharide Biosynthesis Protein SpsA, Chain A"/>
    <property type="match status" value="1"/>
</dbReference>
<dbReference type="RefSeq" id="WP_308424936.1">
    <property type="nucleotide sequence ID" value="NZ_BMPT01000009.1"/>
</dbReference>
<reference evidence="3" key="1">
    <citation type="journal article" date="2014" name="Int. J. Syst. Evol. Microbiol.">
        <title>Complete genome sequence of Corynebacterium casei LMG S-19264T (=DSM 44701T), isolated from a smear-ripened cheese.</title>
        <authorList>
            <consortium name="US DOE Joint Genome Institute (JGI-PGF)"/>
            <person name="Walter F."/>
            <person name="Albersmeier A."/>
            <person name="Kalinowski J."/>
            <person name="Ruckert C."/>
        </authorList>
    </citation>
    <scope>NUCLEOTIDE SEQUENCE</scope>
    <source>
        <strain evidence="3">JCM 3051</strain>
    </source>
</reference>
<dbReference type="SUPFAM" id="SSF53448">
    <property type="entry name" value="Nucleotide-diphospho-sugar transferases"/>
    <property type="match status" value="1"/>
</dbReference>
<evidence type="ECO:0000259" key="2">
    <source>
        <dbReference type="Pfam" id="PF00535"/>
    </source>
</evidence>
<name>A0A8H9L4Q9_9MICO</name>
<dbReference type="InterPro" id="IPR050256">
    <property type="entry name" value="Glycosyltransferase_2"/>
</dbReference>
<dbReference type="Pfam" id="PF00535">
    <property type="entry name" value="Glycos_transf_2"/>
    <property type="match status" value="1"/>
</dbReference>
<dbReference type="PANTHER" id="PTHR48090:SF7">
    <property type="entry name" value="RFBJ PROTEIN"/>
    <property type="match status" value="1"/>
</dbReference>
<sequence>MDEDMNEGPGAVVDVVLPCLDEAEGLAWLLPRLPDGTRAIVVDNGSTDGSPDVAREHGALVVRAERRGYGAACAAGLEAATADVVAFCDADASLDPQDLPRVTGPVLAGEADLVLGRRRPEPGAWPWHLRFANAELARRVRRRTGVRVHDVGPMRAARRAPLVALGLRDRRSGYPLETLVAAADAGWRVAEVDVPYLARRGRSKVTGTPLGAWHAVQDMSKVLAS</sequence>
<dbReference type="InterPro" id="IPR029044">
    <property type="entry name" value="Nucleotide-diphossugar_trans"/>
</dbReference>
<organism evidence="3 4">
    <name type="scientific">Promicromonospora citrea</name>
    <dbReference type="NCBI Taxonomy" id="43677"/>
    <lineage>
        <taxon>Bacteria</taxon>
        <taxon>Bacillati</taxon>
        <taxon>Actinomycetota</taxon>
        <taxon>Actinomycetes</taxon>
        <taxon>Micrococcales</taxon>
        <taxon>Promicromonosporaceae</taxon>
        <taxon>Promicromonospora</taxon>
    </lineage>
</organism>
<dbReference type="Proteomes" id="UP000655589">
    <property type="component" value="Unassembled WGS sequence"/>
</dbReference>
<dbReference type="GO" id="GO:0016740">
    <property type="term" value="F:transferase activity"/>
    <property type="evidence" value="ECO:0007669"/>
    <property type="project" value="UniProtKB-KW"/>
</dbReference>
<keyword evidence="3" id="KW-0808">Transferase</keyword>
<gene>
    <name evidence="3" type="ORF">GCM10010102_24430</name>
</gene>
<dbReference type="CDD" id="cd04179">
    <property type="entry name" value="DPM_DPG-synthase_like"/>
    <property type="match status" value="1"/>
</dbReference>
<evidence type="ECO:0000313" key="3">
    <source>
        <dbReference type="EMBL" id="GGM27834.1"/>
    </source>
</evidence>
<dbReference type="AlphaFoldDB" id="A0A8H9L4Q9"/>
<evidence type="ECO:0000256" key="1">
    <source>
        <dbReference type="ARBA" id="ARBA00006739"/>
    </source>
</evidence>
<reference evidence="3" key="2">
    <citation type="submission" date="2020-09" db="EMBL/GenBank/DDBJ databases">
        <authorList>
            <person name="Sun Q."/>
            <person name="Ohkuma M."/>
        </authorList>
    </citation>
    <scope>NUCLEOTIDE SEQUENCE</scope>
    <source>
        <strain evidence="3">JCM 3051</strain>
    </source>
</reference>
<dbReference type="EMBL" id="BMPT01000009">
    <property type="protein sequence ID" value="GGM27834.1"/>
    <property type="molecule type" value="Genomic_DNA"/>
</dbReference>
<dbReference type="PANTHER" id="PTHR48090">
    <property type="entry name" value="UNDECAPRENYL-PHOSPHATE 4-DEOXY-4-FORMAMIDO-L-ARABINOSE TRANSFERASE-RELATED"/>
    <property type="match status" value="1"/>
</dbReference>
<evidence type="ECO:0000313" key="4">
    <source>
        <dbReference type="Proteomes" id="UP000655589"/>
    </source>
</evidence>
<feature type="domain" description="Glycosyltransferase 2-like" evidence="2">
    <location>
        <begin position="35"/>
        <end position="162"/>
    </location>
</feature>
<protein>
    <submittedName>
        <fullName evidence="3">Glycosyl transferase</fullName>
    </submittedName>
</protein>
<proteinExistence type="inferred from homology"/>
<comment type="similarity">
    <text evidence="1">Belongs to the glycosyltransferase 2 family.</text>
</comment>
<accession>A0A8H9L4Q9</accession>